<evidence type="ECO:0000256" key="4">
    <source>
        <dbReference type="ARBA" id="ARBA00012640"/>
    </source>
</evidence>
<feature type="active site" description="Nucleophile" evidence="14">
    <location>
        <position position="190"/>
    </location>
</feature>
<evidence type="ECO:0000256" key="13">
    <source>
        <dbReference type="ARBA" id="ARBA00048523"/>
    </source>
</evidence>
<evidence type="ECO:0000256" key="7">
    <source>
        <dbReference type="ARBA" id="ARBA00022723"/>
    </source>
</evidence>
<evidence type="ECO:0000256" key="9">
    <source>
        <dbReference type="ARBA" id="ARBA00022842"/>
    </source>
</evidence>
<dbReference type="Gene3D" id="3.30.70.260">
    <property type="match status" value="1"/>
</dbReference>
<comment type="pathway">
    <text evidence="2">Amino-acid biosynthesis; L-serine biosynthesis; L-serine from 3-phospho-D-glycerate: step 3/3.</text>
</comment>
<evidence type="ECO:0000256" key="5">
    <source>
        <dbReference type="ARBA" id="ARBA00015196"/>
    </source>
</evidence>
<evidence type="ECO:0000256" key="3">
    <source>
        <dbReference type="ARBA" id="ARBA00009184"/>
    </source>
</evidence>
<evidence type="ECO:0000313" key="16">
    <source>
        <dbReference type="Proteomes" id="UP000316199"/>
    </source>
</evidence>
<dbReference type="SUPFAM" id="SSF55021">
    <property type="entry name" value="ACT-like"/>
    <property type="match status" value="1"/>
</dbReference>
<dbReference type="SFLD" id="SFLDG01136">
    <property type="entry name" value="C1.6:_Phosphoserine_Phosphatas"/>
    <property type="match status" value="1"/>
</dbReference>
<protein>
    <recommendedName>
        <fullName evidence="5">Phosphoserine phosphatase</fullName>
        <ecNumber evidence="4">3.1.3.3</ecNumber>
    </recommendedName>
    <alternativeName>
        <fullName evidence="11">O-phosphoserine phosphohydrolase</fullName>
    </alternativeName>
</protein>
<evidence type="ECO:0000256" key="12">
    <source>
        <dbReference type="ARBA" id="ARBA00048138"/>
    </source>
</evidence>
<comment type="catalytic activity">
    <reaction evidence="13">
        <text>O-phospho-D-serine + H2O = D-serine + phosphate</text>
        <dbReference type="Rhea" id="RHEA:24873"/>
        <dbReference type="ChEBI" id="CHEBI:15377"/>
        <dbReference type="ChEBI" id="CHEBI:35247"/>
        <dbReference type="ChEBI" id="CHEBI:43474"/>
        <dbReference type="ChEBI" id="CHEBI:58680"/>
        <dbReference type="EC" id="3.1.3.3"/>
    </reaction>
</comment>
<evidence type="ECO:0000313" key="15">
    <source>
        <dbReference type="EMBL" id="RZO76728.1"/>
    </source>
</evidence>
<dbReference type="EC" id="3.1.3.3" evidence="4"/>
<keyword evidence="8 15" id="KW-0378">Hydrolase</keyword>
<dbReference type="PANTHER" id="PTHR43344">
    <property type="entry name" value="PHOSPHOSERINE PHOSPHATASE"/>
    <property type="match status" value="1"/>
</dbReference>
<dbReference type="SFLD" id="SFLDG01137">
    <property type="entry name" value="C1.6.1:_Phosphoserine_Phosphat"/>
    <property type="match status" value="1"/>
</dbReference>
<keyword evidence="7" id="KW-0479">Metal-binding</keyword>
<keyword evidence="10" id="KW-0718">Serine biosynthesis</keyword>
<dbReference type="Proteomes" id="UP000316199">
    <property type="component" value="Unassembled WGS sequence"/>
</dbReference>
<sequence>MLILINIFGEDRPGLTSEMTVLLSEFDAAILDVGQAVIHNHLSLGLLVSLPVGLDSLKKAISNLGIVAKFTPIDSDSYENWVGMQGRNRQILTLLARRIDATHLAVVCKVIETHGLSIDNITRLSGRVPLSDDNGADNTTTKACIEFSLRGAVNKSFREALLKVCSNQDIDIAVQEDNVFRRHRRLIAFDMDSTLIKTEVIDQLAKLVGSASEVAAITEQAMHGRLDFRESLKRRVSLLAGLPEEKMRLIASRLPLTEGAKNLVSSVKKLGYKTAILSGGFMYFGKVLQNTLGIDYVFANELEIINGQLTGHVREPIVDSEKKAELLRMLAKKENISLQQVVAVGDGANDLEMLQAAGLGIAFHAKPFLRENAKQSISTLGLDSILYLMGIRDRDTLSP</sequence>
<dbReference type="SFLD" id="SFLDS00003">
    <property type="entry name" value="Haloacid_Dehalogenase"/>
    <property type="match status" value="1"/>
</dbReference>
<dbReference type="GO" id="GO:0005737">
    <property type="term" value="C:cytoplasm"/>
    <property type="evidence" value="ECO:0007669"/>
    <property type="project" value="TreeGrafter"/>
</dbReference>
<evidence type="ECO:0000256" key="2">
    <source>
        <dbReference type="ARBA" id="ARBA00005135"/>
    </source>
</evidence>
<dbReference type="Pfam" id="PF00702">
    <property type="entry name" value="Hydrolase"/>
    <property type="match status" value="1"/>
</dbReference>
<comment type="cofactor">
    <cofactor evidence="1">
        <name>Mg(2+)</name>
        <dbReference type="ChEBI" id="CHEBI:18420"/>
    </cofactor>
</comment>
<comment type="catalytic activity">
    <reaction evidence="12">
        <text>O-phospho-L-serine + H2O = L-serine + phosphate</text>
        <dbReference type="Rhea" id="RHEA:21208"/>
        <dbReference type="ChEBI" id="CHEBI:15377"/>
        <dbReference type="ChEBI" id="CHEBI:33384"/>
        <dbReference type="ChEBI" id="CHEBI:43474"/>
        <dbReference type="ChEBI" id="CHEBI:57524"/>
        <dbReference type="EC" id="3.1.3.3"/>
    </reaction>
</comment>
<evidence type="ECO:0000256" key="6">
    <source>
        <dbReference type="ARBA" id="ARBA00022605"/>
    </source>
</evidence>
<dbReference type="InterPro" id="IPR036412">
    <property type="entry name" value="HAD-like_sf"/>
</dbReference>
<name>A0A520S2N2_9GAMM</name>
<dbReference type="InterPro" id="IPR004469">
    <property type="entry name" value="PSP"/>
</dbReference>
<evidence type="ECO:0000256" key="14">
    <source>
        <dbReference type="PIRSR" id="PIRSR604469-1"/>
    </source>
</evidence>
<accession>A0A520S2N2</accession>
<dbReference type="Gene3D" id="3.40.50.1000">
    <property type="entry name" value="HAD superfamily/HAD-like"/>
    <property type="match status" value="1"/>
</dbReference>
<reference evidence="15 16" key="1">
    <citation type="submission" date="2019-02" db="EMBL/GenBank/DDBJ databases">
        <title>Prokaryotic population dynamics and viral predation in marine succession experiment using metagenomics: the confinement effect.</title>
        <authorList>
            <person name="Haro-Moreno J.M."/>
            <person name="Rodriguez-Valera F."/>
            <person name="Lopez-Perez M."/>
        </authorList>
    </citation>
    <scope>NUCLEOTIDE SEQUENCE [LARGE SCALE GENOMIC DNA]</scope>
    <source>
        <strain evidence="15">MED-G157</strain>
    </source>
</reference>
<evidence type="ECO:0000256" key="8">
    <source>
        <dbReference type="ARBA" id="ARBA00022801"/>
    </source>
</evidence>
<dbReference type="GO" id="GO:0036424">
    <property type="term" value="F:L-phosphoserine phosphatase activity"/>
    <property type="evidence" value="ECO:0007669"/>
    <property type="project" value="InterPro"/>
</dbReference>
<dbReference type="GO" id="GO:0000287">
    <property type="term" value="F:magnesium ion binding"/>
    <property type="evidence" value="ECO:0007669"/>
    <property type="project" value="TreeGrafter"/>
</dbReference>
<dbReference type="CDD" id="cd07500">
    <property type="entry name" value="HAD_PSP"/>
    <property type="match status" value="1"/>
</dbReference>
<dbReference type="EMBL" id="SHAG01000008">
    <property type="protein sequence ID" value="RZO76728.1"/>
    <property type="molecule type" value="Genomic_DNA"/>
</dbReference>
<feature type="active site" description="Proton donor" evidence="14">
    <location>
        <position position="192"/>
    </location>
</feature>
<dbReference type="NCBIfam" id="TIGR00338">
    <property type="entry name" value="serB"/>
    <property type="match status" value="1"/>
</dbReference>
<keyword evidence="6" id="KW-0028">Amino-acid biosynthesis</keyword>
<dbReference type="SFLD" id="SFLDF00029">
    <property type="entry name" value="phosphoserine_phosphatase"/>
    <property type="match status" value="1"/>
</dbReference>
<evidence type="ECO:0000256" key="11">
    <source>
        <dbReference type="ARBA" id="ARBA00031693"/>
    </source>
</evidence>
<organism evidence="15 16">
    <name type="scientific">OM182 bacterium</name>
    <dbReference type="NCBI Taxonomy" id="2510334"/>
    <lineage>
        <taxon>Bacteria</taxon>
        <taxon>Pseudomonadati</taxon>
        <taxon>Pseudomonadota</taxon>
        <taxon>Gammaproteobacteria</taxon>
        <taxon>OMG group</taxon>
        <taxon>OM182 clade</taxon>
    </lineage>
</organism>
<proteinExistence type="inferred from homology"/>
<dbReference type="GO" id="GO:0006564">
    <property type="term" value="P:L-serine biosynthetic process"/>
    <property type="evidence" value="ECO:0007669"/>
    <property type="project" value="UniProtKB-KW"/>
</dbReference>
<dbReference type="AlphaFoldDB" id="A0A520S2N2"/>
<evidence type="ECO:0000256" key="1">
    <source>
        <dbReference type="ARBA" id="ARBA00001946"/>
    </source>
</evidence>
<dbReference type="InterPro" id="IPR050582">
    <property type="entry name" value="HAD-like_SerB"/>
</dbReference>
<comment type="caution">
    <text evidence="15">The sequence shown here is derived from an EMBL/GenBank/DDBJ whole genome shotgun (WGS) entry which is preliminary data.</text>
</comment>
<dbReference type="UniPathway" id="UPA00135">
    <property type="reaction ID" value="UER00198"/>
</dbReference>
<dbReference type="PANTHER" id="PTHR43344:SF2">
    <property type="entry name" value="PHOSPHOSERINE PHOSPHATASE"/>
    <property type="match status" value="1"/>
</dbReference>
<dbReference type="InterPro" id="IPR023214">
    <property type="entry name" value="HAD_sf"/>
</dbReference>
<evidence type="ECO:0000256" key="10">
    <source>
        <dbReference type="ARBA" id="ARBA00023299"/>
    </source>
</evidence>
<dbReference type="CDD" id="cd04871">
    <property type="entry name" value="ACT_PSP_2"/>
    <property type="match status" value="1"/>
</dbReference>
<gene>
    <name evidence="15" type="primary">serB</name>
    <name evidence="15" type="ORF">EVA68_03305</name>
</gene>
<keyword evidence="9" id="KW-0460">Magnesium</keyword>
<dbReference type="Pfam" id="PF13740">
    <property type="entry name" value="ACT_6"/>
    <property type="match status" value="1"/>
</dbReference>
<dbReference type="CDD" id="cd04870">
    <property type="entry name" value="ACT_PSP_1"/>
    <property type="match status" value="1"/>
</dbReference>
<comment type="similarity">
    <text evidence="3">Belongs to the HAD-like hydrolase superfamily. SerB family.</text>
</comment>
<dbReference type="SUPFAM" id="SSF56784">
    <property type="entry name" value="HAD-like"/>
    <property type="match status" value="1"/>
</dbReference>
<dbReference type="NCBIfam" id="TIGR01488">
    <property type="entry name" value="HAD-SF-IB"/>
    <property type="match status" value="1"/>
</dbReference>
<dbReference type="InterPro" id="IPR045865">
    <property type="entry name" value="ACT-like_dom_sf"/>
</dbReference>